<dbReference type="KEGG" id="soy:115889307"/>
<dbReference type="InterPro" id="IPR017452">
    <property type="entry name" value="GPCR_Rhodpsn_7TM"/>
</dbReference>
<dbReference type="Proteomes" id="UP000504635">
    <property type="component" value="Unplaced"/>
</dbReference>
<keyword evidence="5 10" id="KW-0297">G-protein coupled receptor</keyword>
<dbReference type="InterPro" id="IPR000276">
    <property type="entry name" value="GPCR_Rhodpsn"/>
</dbReference>
<evidence type="ECO:0000256" key="9">
    <source>
        <dbReference type="ARBA" id="ARBA00023224"/>
    </source>
</evidence>
<dbReference type="OrthoDB" id="6435638at2759"/>
<dbReference type="SUPFAM" id="SSF81321">
    <property type="entry name" value="Family A G protein-coupled receptor-like"/>
    <property type="match status" value="1"/>
</dbReference>
<evidence type="ECO:0000259" key="11">
    <source>
        <dbReference type="PROSITE" id="PS50262"/>
    </source>
</evidence>
<feature type="transmembrane region" description="Helical" evidence="10">
    <location>
        <begin position="46"/>
        <end position="68"/>
    </location>
</feature>
<comment type="subcellular location">
    <subcellularLocation>
        <location evidence="1 10">Cell membrane</location>
        <topology evidence="1 10">Multi-pass membrane protein</topology>
    </subcellularLocation>
</comment>
<protein>
    <submittedName>
        <fullName evidence="13">Gonadotropin-releasing hormone receptor-like</fullName>
    </submittedName>
</protein>
<feature type="transmembrane region" description="Helical" evidence="10">
    <location>
        <begin position="207"/>
        <end position="234"/>
    </location>
</feature>
<evidence type="ECO:0000256" key="4">
    <source>
        <dbReference type="ARBA" id="ARBA00022989"/>
    </source>
</evidence>
<dbReference type="GO" id="GO:0005886">
    <property type="term" value="C:plasma membrane"/>
    <property type="evidence" value="ECO:0007669"/>
    <property type="project" value="UniProtKB-SubCell"/>
</dbReference>
<evidence type="ECO:0000256" key="7">
    <source>
        <dbReference type="ARBA" id="ARBA00023170"/>
    </source>
</evidence>
<keyword evidence="12" id="KW-1185">Reference proteome</keyword>
<dbReference type="SMART" id="SM01381">
    <property type="entry name" value="7TM_GPCR_Srsx"/>
    <property type="match status" value="1"/>
</dbReference>
<keyword evidence="9 10" id="KW-0807">Transducer</keyword>
<keyword evidence="8 10" id="KW-0325">Glycoprotein</keyword>
<evidence type="ECO:0000256" key="3">
    <source>
        <dbReference type="ARBA" id="ARBA00022692"/>
    </source>
</evidence>
<dbReference type="GeneID" id="115889307"/>
<evidence type="ECO:0000313" key="12">
    <source>
        <dbReference type="Proteomes" id="UP000504635"/>
    </source>
</evidence>
<dbReference type="GO" id="GO:0005000">
    <property type="term" value="F:vasopressin receptor activity"/>
    <property type="evidence" value="ECO:0007669"/>
    <property type="project" value="InterPro"/>
</dbReference>
<evidence type="ECO:0000256" key="1">
    <source>
        <dbReference type="ARBA" id="ARBA00004651"/>
    </source>
</evidence>
<evidence type="ECO:0000256" key="8">
    <source>
        <dbReference type="ARBA" id="ARBA00023180"/>
    </source>
</evidence>
<dbReference type="RefSeq" id="XP_030765127.1">
    <property type="nucleotide sequence ID" value="XM_030909267.1"/>
</dbReference>
<dbReference type="Gene3D" id="1.20.1070.10">
    <property type="entry name" value="Rhodopsin 7-helix transmembrane proteins"/>
    <property type="match status" value="1"/>
</dbReference>
<keyword evidence="6 10" id="KW-0472">Membrane</keyword>
<keyword evidence="3 10" id="KW-0812">Transmembrane</keyword>
<dbReference type="FunCoup" id="A0A6J2YP47">
    <property type="interactions" value="153"/>
</dbReference>
<dbReference type="PROSITE" id="PS00237">
    <property type="entry name" value="G_PROTEIN_RECEP_F1_1"/>
    <property type="match status" value="1"/>
</dbReference>
<dbReference type="PANTHER" id="PTHR45695">
    <property type="entry name" value="LEUCOKININ RECEPTOR-RELATED"/>
    <property type="match status" value="1"/>
</dbReference>
<comment type="similarity">
    <text evidence="10">Belongs to the G-protein coupled receptor 1 family. Vasopressin/oxytocin receptor subfamily.</text>
</comment>
<feature type="transmembrane region" description="Helical" evidence="10">
    <location>
        <begin position="303"/>
        <end position="325"/>
    </location>
</feature>
<dbReference type="PROSITE" id="PS50262">
    <property type="entry name" value="G_PROTEIN_RECEP_F1_2"/>
    <property type="match status" value="1"/>
</dbReference>
<evidence type="ECO:0000256" key="5">
    <source>
        <dbReference type="ARBA" id="ARBA00023040"/>
    </source>
</evidence>
<sequence length="372" mass="42978">MKDVHDSPSAGLTVEDHRYLLDWTPETNAENLPIYMRFNDGHKLSITVYSILMVFSAIANITVLVALIKRRRTNPARINVMLMHLAIADLLVTLLMMPLEIGWAYTVQWLAGNFMCKIMMFFRIFGLYLSGFILCCISIDRYYAILKPLQSGNLDERGRKMVITAWLGAIICSTPQIFLFHVEVHPKIDWYHQCVTYHSYPSYAHELAYNIFGMVMMYSFPLTVIIFSYASILLEIFRRTRNPNRADSVTRSSLAFLGKAKIRTLKLTILIVFVFFVCWTPYHVMCVWYWYDRESAQKLDPRIQRGLFLFACTNSCMNPLVYGLFSIKSCRKPVKVKPKLYNIPTPRTSCIPPPISSETKLSPLEISLKSLE</sequence>
<evidence type="ECO:0000256" key="2">
    <source>
        <dbReference type="ARBA" id="ARBA00022475"/>
    </source>
</evidence>
<feature type="domain" description="G-protein coupled receptors family 1 profile" evidence="11">
    <location>
        <begin position="59"/>
        <end position="322"/>
    </location>
</feature>
<feature type="transmembrane region" description="Helical" evidence="10">
    <location>
        <begin position="119"/>
        <end position="140"/>
    </location>
</feature>
<keyword evidence="2" id="KW-1003">Cell membrane</keyword>
<dbReference type="PANTHER" id="PTHR45695:SF22">
    <property type="entry name" value="G-PROTEIN COUPLED RECEPTORS FAMILY 1 PROFILE DOMAIN-CONTAINING PROTEIN"/>
    <property type="match status" value="1"/>
</dbReference>
<dbReference type="PRINTS" id="PR00237">
    <property type="entry name" value="GPCRRHODOPSN"/>
</dbReference>
<dbReference type="CDD" id="cd15382">
    <property type="entry name" value="7tmA_AKHR"/>
    <property type="match status" value="1"/>
</dbReference>
<dbReference type="PRINTS" id="PR00896">
    <property type="entry name" value="VASOPRESSINR"/>
</dbReference>
<reference evidence="13" key="1">
    <citation type="submission" date="2025-08" db="UniProtKB">
        <authorList>
            <consortium name="RefSeq"/>
        </authorList>
    </citation>
    <scope>IDENTIFICATION</scope>
    <source>
        <tissue evidence="13">Gonads</tissue>
    </source>
</reference>
<dbReference type="InParanoid" id="A0A6J2YP47"/>
<evidence type="ECO:0000256" key="6">
    <source>
        <dbReference type="ARBA" id="ARBA00023136"/>
    </source>
</evidence>
<feature type="transmembrane region" description="Helical" evidence="10">
    <location>
        <begin position="80"/>
        <end position="99"/>
    </location>
</feature>
<keyword evidence="7 10" id="KW-0675">Receptor</keyword>
<evidence type="ECO:0000313" key="13">
    <source>
        <dbReference type="RefSeq" id="XP_030765127.1"/>
    </source>
</evidence>
<gene>
    <name evidence="13" type="primary">LOC115889307</name>
</gene>
<evidence type="ECO:0000256" key="10">
    <source>
        <dbReference type="RuleBase" id="RU046427"/>
    </source>
</evidence>
<name>A0A6J2YP47_SITOR</name>
<keyword evidence="4 10" id="KW-1133">Transmembrane helix</keyword>
<dbReference type="InterPro" id="IPR001817">
    <property type="entry name" value="Vasoprsn_rcpt"/>
</dbReference>
<proteinExistence type="inferred from homology"/>
<feature type="transmembrane region" description="Helical" evidence="10">
    <location>
        <begin position="161"/>
        <end position="182"/>
    </location>
</feature>
<organism evidence="12 13">
    <name type="scientific">Sitophilus oryzae</name>
    <name type="common">Rice weevil</name>
    <name type="synonym">Curculio oryzae</name>
    <dbReference type="NCBI Taxonomy" id="7048"/>
    <lineage>
        <taxon>Eukaryota</taxon>
        <taxon>Metazoa</taxon>
        <taxon>Ecdysozoa</taxon>
        <taxon>Arthropoda</taxon>
        <taxon>Hexapoda</taxon>
        <taxon>Insecta</taxon>
        <taxon>Pterygota</taxon>
        <taxon>Neoptera</taxon>
        <taxon>Endopterygota</taxon>
        <taxon>Coleoptera</taxon>
        <taxon>Polyphaga</taxon>
        <taxon>Cucujiformia</taxon>
        <taxon>Curculionidae</taxon>
        <taxon>Dryophthorinae</taxon>
        <taxon>Sitophilus</taxon>
    </lineage>
</organism>
<dbReference type="CTD" id="33942"/>
<feature type="transmembrane region" description="Helical" evidence="10">
    <location>
        <begin position="267"/>
        <end position="291"/>
    </location>
</feature>
<accession>A0A6J2YP47</accession>
<dbReference type="Pfam" id="PF00001">
    <property type="entry name" value="7tm_1"/>
    <property type="match status" value="1"/>
</dbReference>
<dbReference type="AlphaFoldDB" id="A0A6J2YP47"/>